<dbReference type="Proteomes" id="UP000053669">
    <property type="component" value="Unassembled WGS sequence"/>
</dbReference>
<sequence length="132" mass="14581">MICGTGMPLADRDRVYVVMSSSTPLVCPPSGRGTADLSAVPEDLRHHDLWLELLTDPVQGVHDSSGDGLSSSHLFAGMAAEFERGCIREKSPDGQAAARERGHRASPRWPGRPFDRMPPPFYSRCIRRQHPF</sequence>
<evidence type="ECO:0000256" key="1">
    <source>
        <dbReference type="SAM" id="MobiDB-lite"/>
    </source>
</evidence>
<dbReference type="STRING" id="58343.AQJ46_01340"/>
<dbReference type="AlphaFoldDB" id="A0A101SIF7"/>
<name>A0A101SIF7_9ACTN</name>
<comment type="caution">
    <text evidence="2">The sequence shown here is derived from an EMBL/GenBank/DDBJ whole genome shotgun (WGS) entry which is preliminary data.</text>
</comment>
<accession>A0A101SIF7</accession>
<gene>
    <name evidence="2" type="ORF">AQJ46_01340</name>
</gene>
<organism evidence="2 3">
    <name type="scientific">Streptomyces canus</name>
    <dbReference type="NCBI Taxonomy" id="58343"/>
    <lineage>
        <taxon>Bacteria</taxon>
        <taxon>Bacillati</taxon>
        <taxon>Actinomycetota</taxon>
        <taxon>Actinomycetes</taxon>
        <taxon>Kitasatosporales</taxon>
        <taxon>Streptomycetaceae</taxon>
        <taxon>Streptomyces</taxon>
        <taxon>Streptomyces aurantiacus group</taxon>
    </lineage>
</organism>
<dbReference type="EMBL" id="LMWU01000001">
    <property type="protein sequence ID" value="KUN74243.1"/>
    <property type="molecule type" value="Genomic_DNA"/>
</dbReference>
<proteinExistence type="predicted"/>
<reference evidence="2 3" key="1">
    <citation type="submission" date="2015-10" db="EMBL/GenBank/DDBJ databases">
        <title>Draft genome sequence of Streptomyces canus DSM 40017, type strain for the species Streptomyces canus.</title>
        <authorList>
            <person name="Ruckert C."/>
            <person name="Winkler A."/>
            <person name="Kalinowski J."/>
            <person name="Kampfer P."/>
            <person name="Glaeser S."/>
        </authorList>
    </citation>
    <scope>NUCLEOTIDE SEQUENCE [LARGE SCALE GENOMIC DNA]</scope>
    <source>
        <strain evidence="2 3">DSM 40017</strain>
    </source>
</reference>
<feature type="region of interest" description="Disordered" evidence="1">
    <location>
        <begin position="88"/>
        <end position="116"/>
    </location>
</feature>
<protein>
    <submittedName>
        <fullName evidence="2">Uncharacterized protein</fullName>
    </submittedName>
</protein>
<evidence type="ECO:0000313" key="3">
    <source>
        <dbReference type="Proteomes" id="UP000053669"/>
    </source>
</evidence>
<evidence type="ECO:0000313" key="2">
    <source>
        <dbReference type="EMBL" id="KUN74243.1"/>
    </source>
</evidence>